<dbReference type="KEGG" id="tab:CIG75_01230"/>
<dbReference type="GO" id="GO:0016787">
    <property type="term" value="F:hydrolase activity"/>
    <property type="evidence" value="ECO:0007669"/>
    <property type="project" value="UniProtKB-KW"/>
</dbReference>
<dbReference type="Gene3D" id="2.30.110.10">
    <property type="entry name" value="Electron Transport, Fmn-binding Protein, Chain A"/>
    <property type="match status" value="1"/>
</dbReference>
<gene>
    <name evidence="2" type="ORF">CIG75_01230</name>
</gene>
<evidence type="ECO:0000313" key="2">
    <source>
        <dbReference type="EMBL" id="ASS77064.1"/>
    </source>
</evidence>
<dbReference type="PANTHER" id="PTHR42815">
    <property type="entry name" value="FAD-BINDING, PUTATIVE (AFU_ORTHOLOGUE AFUA_6G07600)-RELATED"/>
    <property type="match status" value="1"/>
</dbReference>
<organism evidence="2 3">
    <name type="scientific">Tumebacillus algifaecis</name>
    <dbReference type="NCBI Taxonomy" id="1214604"/>
    <lineage>
        <taxon>Bacteria</taxon>
        <taxon>Bacillati</taxon>
        <taxon>Bacillota</taxon>
        <taxon>Bacilli</taxon>
        <taxon>Bacillales</taxon>
        <taxon>Alicyclobacillaceae</taxon>
        <taxon>Tumebacillus</taxon>
    </lineage>
</organism>
<evidence type="ECO:0000313" key="3">
    <source>
        <dbReference type="Proteomes" id="UP000214688"/>
    </source>
</evidence>
<dbReference type="EMBL" id="CP022657">
    <property type="protein sequence ID" value="ASS77064.1"/>
    <property type="molecule type" value="Genomic_DNA"/>
</dbReference>
<dbReference type="InterPro" id="IPR024029">
    <property type="entry name" value="Pyridox_Oxase_FMN-dep"/>
</dbReference>
<dbReference type="NCBIfam" id="TIGR04025">
    <property type="entry name" value="PPOX_FMN_DR2398"/>
    <property type="match status" value="1"/>
</dbReference>
<accession>A0A223D6S2</accession>
<dbReference type="AlphaFoldDB" id="A0A223D6S2"/>
<dbReference type="Pfam" id="PF01243">
    <property type="entry name" value="PNPOx_N"/>
    <property type="match status" value="1"/>
</dbReference>
<feature type="domain" description="Pyridoxamine 5'-phosphate oxidase N-terminal" evidence="1">
    <location>
        <begin position="53"/>
        <end position="159"/>
    </location>
</feature>
<dbReference type="OrthoDB" id="9796486at2"/>
<sequence length="228" mass="25065">MPTLILSIFRVSWRHKGVIVLNFPNRLTDAAELHALLGEPNVLVANKVIDHLDAHCLEFLAQSPFVVLSTADASGLCDVSPRGDQPGFVTVLDAKRLLIPERPGNKRVDSLRNILSNPHIGLLFLIPGLEETLRINGRACIVRDEALLSGMAVQDRVPQLAIGVEVEECFVHCAKAFKRSQLWNPSTWADKASLPSPAKMLAAHVKLPNIGEAEINAALQESYTKRLY</sequence>
<name>A0A223D6S2_9BACL</name>
<keyword evidence="3" id="KW-1185">Reference proteome</keyword>
<dbReference type="SUPFAM" id="SSF50475">
    <property type="entry name" value="FMN-binding split barrel"/>
    <property type="match status" value="1"/>
</dbReference>
<reference evidence="2 3" key="1">
    <citation type="journal article" date="2015" name="Int. J. Syst. Evol. Microbiol.">
        <title>Tumebacillus algifaecis sp. nov., isolated from decomposing algal scum.</title>
        <authorList>
            <person name="Wu Y.F."/>
            <person name="Zhang B."/>
            <person name="Xing P."/>
            <person name="Wu Q.L."/>
            <person name="Liu S.J."/>
        </authorList>
    </citation>
    <scope>NUCLEOTIDE SEQUENCE [LARGE SCALE GENOMIC DNA]</scope>
    <source>
        <strain evidence="2 3">THMBR28</strain>
    </source>
</reference>
<dbReference type="PANTHER" id="PTHR42815:SF2">
    <property type="entry name" value="FAD-BINDING, PUTATIVE (AFU_ORTHOLOGUE AFUA_6G07600)-RELATED"/>
    <property type="match status" value="1"/>
</dbReference>
<evidence type="ECO:0000259" key="1">
    <source>
        <dbReference type="Pfam" id="PF01243"/>
    </source>
</evidence>
<proteinExistence type="predicted"/>
<dbReference type="Proteomes" id="UP000214688">
    <property type="component" value="Chromosome"/>
</dbReference>
<keyword evidence="2" id="KW-0378">Hydrolase</keyword>
<dbReference type="InterPro" id="IPR011576">
    <property type="entry name" value="Pyridox_Oxase_N"/>
</dbReference>
<dbReference type="InterPro" id="IPR012349">
    <property type="entry name" value="Split_barrel_FMN-bd"/>
</dbReference>
<protein>
    <submittedName>
        <fullName evidence="2">Phosphohydrolase</fullName>
    </submittedName>
</protein>